<dbReference type="InterPro" id="IPR043726">
    <property type="entry name" value="LiaI-LiaF-like_TM1"/>
</dbReference>
<feature type="transmembrane region" description="Helical" evidence="1">
    <location>
        <begin position="58"/>
        <end position="76"/>
    </location>
</feature>
<evidence type="ECO:0000256" key="1">
    <source>
        <dbReference type="SAM" id="Phobius"/>
    </source>
</evidence>
<name>A0ABV6L8H4_9SPHI</name>
<evidence type="ECO:0000259" key="2">
    <source>
        <dbReference type="Pfam" id="PF18917"/>
    </source>
</evidence>
<gene>
    <name evidence="3" type="ORF">ACFFGT_16120</name>
</gene>
<organism evidence="3 4">
    <name type="scientific">Mucilaginibacter angelicae</name>
    <dbReference type="NCBI Taxonomy" id="869718"/>
    <lineage>
        <taxon>Bacteria</taxon>
        <taxon>Pseudomonadati</taxon>
        <taxon>Bacteroidota</taxon>
        <taxon>Sphingobacteriia</taxon>
        <taxon>Sphingobacteriales</taxon>
        <taxon>Sphingobacteriaceae</taxon>
        <taxon>Mucilaginibacter</taxon>
    </lineage>
</organism>
<comment type="caution">
    <text evidence="3">The sequence shown here is derived from an EMBL/GenBank/DDBJ whole genome shotgun (WGS) entry which is preliminary data.</text>
</comment>
<dbReference type="Proteomes" id="UP001589828">
    <property type="component" value="Unassembled WGS sequence"/>
</dbReference>
<accession>A0ABV6L8H4</accession>
<dbReference type="Pfam" id="PF18917">
    <property type="entry name" value="LiaI-LiaF-like_TM1"/>
    <property type="match status" value="1"/>
</dbReference>
<feature type="transmembrane region" description="Helical" evidence="1">
    <location>
        <begin position="34"/>
        <end position="52"/>
    </location>
</feature>
<feature type="transmembrane region" description="Helical" evidence="1">
    <location>
        <begin position="6"/>
        <end position="27"/>
    </location>
</feature>
<evidence type="ECO:0000313" key="4">
    <source>
        <dbReference type="Proteomes" id="UP001589828"/>
    </source>
</evidence>
<proteinExistence type="predicted"/>
<feature type="domain" description="LiaI-LiaF-like transmembrane region" evidence="2">
    <location>
        <begin position="6"/>
        <end position="49"/>
    </location>
</feature>
<dbReference type="EMBL" id="JBHLTS010000022">
    <property type="protein sequence ID" value="MFC0515748.1"/>
    <property type="molecule type" value="Genomic_DNA"/>
</dbReference>
<sequence>MKSDKLVPGAILVLLGVVFLLNNFHVINFDWMNILYLWPVFLVMGGISLVFAGNRSPLATILKLAVVVGCFALLVFGNFGKRYHFWPNAWTFHYNDDNNNNDDDDDSDTTNTDQGVVKIGGDKTFKENYSADIKHARLNISGGGTIYNLSDSTADLFSAQTQELYGKYTFNHSKDDSVYVLNLNLKNNKGFHFDSDDRKNNKADIKLNANPVWDIDVTTGATDLNFDLSKFKIKTLSLKGGAASFDVKLGVPFGTTNVEVSTGASEVTISVPKGAACRITSNTGLSSNEFEGFSKKSDNDYETDGFDAAKNRILIHMSGGISDFKVNRY</sequence>
<protein>
    <submittedName>
        <fullName evidence="3">LiaI-LiaF-like domain-containing protein</fullName>
    </submittedName>
</protein>
<keyword evidence="1" id="KW-0812">Transmembrane</keyword>
<evidence type="ECO:0000313" key="3">
    <source>
        <dbReference type="EMBL" id="MFC0515748.1"/>
    </source>
</evidence>
<reference evidence="3 4" key="1">
    <citation type="submission" date="2024-09" db="EMBL/GenBank/DDBJ databases">
        <authorList>
            <person name="Sun Q."/>
            <person name="Mori K."/>
        </authorList>
    </citation>
    <scope>NUCLEOTIDE SEQUENCE [LARGE SCALE GENOMIC DNA]</scope>
    <source>
        <strain evidence="3 4">NCAIM B.02415</strain>
    </source>
</reference>
<dbReference type="RefSeq" id="WP_377023549.1">
    <property type="nucleotide sequence ID" value="NZ_JBHLTS010000022.1"/>
</dbReference>
<keyword evidence="4" id="KW-1185">Reference proteome</keyword>
<keyword evidence="1" id="KW-1133">Transmembrane helix</keyword>
<keyword evidence="1" id="KW-0472">Membrane</keyword>